<dbReference type="InterPro" id="IPR027417">
    <property type="entry name" value="P-loop_NTPase"/>
</dbReference>
<dbReference type="InterPro" id="IPR006935">
    <property type="entry name" value="Helicase/UvrB_N"/>
</dbReference>
<feature type="domain" description="Helicase C-terminal" evidence="2">
    <location>
        <begin position="499"/>
        <end position="659"/>
    </location>
</feature>
<dbReference type="GO" id="GO:0016787">
    <property type="term" value="F:hydrolase activity"/>
    <property type="evidence" value="ECO:0007669"/>
    <property type="project" value="InterPro"/>
</dbReference>
<dbReference type="PANTHER" id="PTHR47396:SF1">
    <property type="entry name" value="ATP-DEPENDENT HELICASE IRC3-RELATED"/>
    <property type="match status" value="1"/>
</dbReference>
<dbReference type="InterPro" id="IPR050742">
    <property type="entry name" value="Helicase_Restrict-Modif_Enz"/>
</dbReference>
<dbReference type="Pfam" id="PF00271">
    <property type="entry name" value="Helicase_C"/>
    <property type="match status" value="1"/>
</dbReference>
<dbReference type="GO" id="GO:0003677">
    <property type="term" value="F:DNA binding"/>
    <property type="evidence" value="ECO:0007669"/>
    <property type="project" value="InterPro"/>
</dbReference>
<dbReference type="InterPro" id="IPR014001">
    <property type="entry name" value="Helicase_ATP-bd"/>
</dbReference>
<dbReference type="AlphaFoldDB" id="A0AB39VET0"/>
<dbReference type="InterPro" id="IPR025202">
    <property type="entry name" value="PLD-like_dom"/>
</dbReference>
<evidence type="ECO:0000313" key="3">
    <source>
        <dbReference type="EMBL" id="XDU65867.1"/>
    </source>
</evidence>
<proteinExistence type="predicted"/>
<dbReference type="KEGG" id="lrug:AB8B22_05410"/>
<gene>
    <name evidence="3" type="ORF">AB8B22_05410</name>
</gene>
<dbReference type="InterPro" id="IPR021835">
    <property type="entry name" value="DUF3427"/>
</dbReference>
<dbReference type="SMART" id="SM00490">
    <property type="entry name" value="HELICc"/>
    <property type="match status" value="1"/>
</dbReference>
<dbReference type="REBASE" id="858532">
    <property type="entry name" value="Lsp34ORF5410P"/>
</dbReference>
<dbReference type="EMBL" id="CP165644">
    <property type="protein sequence ID" value="XDU65867.1"/>
    <property type="molecule type" value="Genomic_DNA"/>
</dbReference>
<dbReference type="Pfam" id="PF11907">
    <property type="entry name" value="DUF3427"/>
    <property type="match status" value="1"/>
</dbReference>
<evidence type="ECO:0000259" key="1">
    <source>
        <dbReference type="PROSITE" id="PS51192"/>
    </source>
</evidence>
<dbReference type="SMART" id="SM00487">
    <property type="entry name" value="DEXDc"/>
    <property type="match status" value="1"/>
</dbReference>
<dbReference type="Gene3D" id="3.30.870.10">
    <property type="entry name" value="Endonuclease Chain A"/>
    <property type="match status" value="1"/>
</dbReference>
<dbReference type="PROSITE" id="PS51194">
    <property type="entry name" value="HELICASE_CTER"/>
    <property type="match status" value="1"/>
</dbReference>
<dbReference type="RefSeq" id="WP_369710353.1">
    <property type="nucleotide sequence ID" value="NZ_CP165644.1"/>
</dbReference>
<protein>
    <submittedName>
        <fullName evidence="3">DUF3427 domain-containing protein</fullName>
    </submittedName>
</protein>
<evidence type="ECO:0000259" key="2">
    <source>
        <dbReference type="PROSITE" id="PS51194"/>
    </source>
</evidence>
<dbReference type="Gene3D" id="3.40.50.300">
    <property type="entry name" value="P-loop containing nucleotide triphosphate hydrolases"/>
    <property type="match status" value="2"/>
</dbReference>
<organism evidence="3">
    <name type="scientific">Leptotrichia rugosa</name>
    <dbReference type="NCBI Taxonomy" id="3239302"/>
    <lineage>
        <taxon>Bacteria</taxon>
        <taxon>Fusobacteriati</taxon>
        <taxon>Fusobacteriota</taxon>
        <taxon>Fusobacteriia</taxon>
        <taxon>Fusobacteriales</taxon>
        <taxon>Leptotrichiaceae</taxon>
        <taxon>Leptotrichia</taxon>
    </lineage>
</organism>
<name>A0AB39VET0_9FUSO</name>
<feature type="domain" description="Helicase ATP-binding" evidence="1">
    <location>
        <begin position="287"/>
        <end position="440"/>
    </location>
</feature>
<dbReference type="GO" id="GO:0005524">
    <property type="term" value="F:ATP binding"/>
    <property type="evidence" value="ECO:0007669"/>
    <property type="project" value="InterPro"/>
</dbReference>
<accession>A0AB39VET0</accession>
<dbReference type="Pfam" id="PF04851">
    <property type="entry name" value="ResIII"/>
    <property type="match status" value="1"/>
</dbReference>
<reference evidence="3" key="1">
    <citation type="submission" date="2024-07" db="EMBL/GenBank/DDBJ databases">
        <authorList>
            <person name="Li X.-J."/>
            <person name="Wang X."/>
        </authorList>
    </citation>
    <scope>NUCLEOTIDE SEQUENCE</scope>
    <source>
        <strain evidence="3">HSP-334</strain>
    </source>
</reference>
<dbReference type="PANTHER" id="PTHR47396">
    <property type="entry name" value="TYPE I RESTRICTION ENZYME ECOKI R PROTEIN"/>
    <property type="match status" value="1"/>
</dbReference>
<dbReference type="CDD" id="cd18032">
    <property type="entry name" value="DEXHc_RE_I_III_res"/>
    <property type="match status" value="1"/>
</dbReference>
<dbReference type="Pfam" id="PF13091">
    <property type="entry name" value="PLDc_2"/>
    <property type="match status" value="1"/>
</dbReference>
<dbReference type="InterPro" id="IPR001650">
    <property type="entry name" value="Helicase_C-like"/>
</dbReference>
<dbReference type="GO" id="GO:0005829">
    <property type="term" value="C:cytosol"/>
    <property type="evidence" value="ECO:0007669"/>
    <property type="project" value="TreeGrafter"/>
</dbReference>
<dbReference type="CDD" id="cd18799">
    <property type="entry name" value="SF2_C_EcoAI-like"/>
    <property type="match status" value="1"/>
</dbReference>
<dbReference type="SUPFAM" id="SSF52540">
    <property type="entry name" value="P-loop containing nucleoside triphosphate hydrolases"/>
    <property type="match status" value="1"/>
</dbReference>
<dbReference type="SUPFAM" id="SSF56024">
    <property type="entry name" value="Phospholipase D/nuclease"/>
    <property type="match status" value="1"/>
</dbReference>
<dbReference type="PROSITE" id="PS51192">
    <property type="entry name" value="HELICASE_ATP_BIND_1"/>
    <property type="match status" value="1"/>
</dbReference>
<sequence>MSILLQKDDLNLKNESQKIVEIKDYEEKLKFELIEYFSKEISFLIKDGSYQDAIDFVQNRLNTRFEIPLKQKEKDITGNLNELILNKKTKFKNFFIYLKNELLNCKKFYFIVSFIRYSGLQILLSTLDELEKKGIKGEIITSVYLNITDSKSLRKLLSYKNIKVKVYNNSSESFHTKAYLFEKNKYHTCIIGSSNISQSALYSAEEWNVKLTESNFFEIYKKSISQFKNLWNRDKTIELSEDFVFEYENYKNNLKLQKTFDYIKIKNNKNHFEPNSMQKEILEKLKNTRKSGNKKGLVVAATGTGKTYLAAMDIKIFFEKKEKKFLFLAHREELLENAILVCKKIMKIGENKIGRIFGGKKETEKKIIFATVQSLQNNYLEFSKDYFDYIVIDEFHHSSAKSYTKILNYFNPKFLLNFTATPERMDGKDILELCDYNLVGEMGLKRAMEQDLIAPFHYFGINDETFDYEKIPYKNGKYQEDILVKNLSNNKRVDYIIESIKKIGFDGEKMSCIAFCENINHASFMNENFNKNGYISKILTSKTSKFEREKILEDFKNKKSEILCVVDILNEGIDIPNINLLLFLRPTFSSTIFTQQIGRGLRKCENKDFVTIIDFIGNHKKDYIIAKFFYEEMLNNKNILYSKKEKLIKEIKTNFENIPMASYVELDRICQERIINKIEKINFNSKIMLKEAYDSFKNEIGKNDDEILEILDFDRNIELFIELSSKYGSFYIAQKNLESNSIDELNFSNIEFLSYLEKKLTLVEPFTYLIMDLFLDKDKKIKNITENDILKKYKNYFNILEFKNTYLIKRILKELIEDEILDFESNSEFKNNKNYKISKKYKNNFFKDKNFLKRLKQLIILGLSEFKNNDISQFNENILINYKEYKRIELQILLDSKVPKGSWRAGYANTEKDICLFVTYDKSHILQENLKYDNSLHSDDIIQWISQPKTYHTSSVGQMFIKHREKGIKVHIFVRKFAFLDNKKTNPFIYLGNANYYKSYGDKPMTILWKLKNKIPFEIIKDVVI</sequence>